<dbReference type="InterPro" id="IPR015590">
    <property type="entry name" value="Aldehyde_DH_dom"/>
</dbReference>
<evidence type="ECO:0000313" key="5">
    <source>
        <dbReference type="Proteomes" id="UP000295043"/>
    </source>
</evidence>
<dbReference type="Proteomes" id="UP000295043">
    <property type="component" value="Unassembled WGS sequence"/>
</dbReference>
<dbReference type="GO" id="GO:0016620">
    <property type="term" value="F:oxidoreductase activity, acting on the aldehyde or oxo group of donors, NAD or NADP as acceptor"/>
    <property type="evidence" value="ECO:0007669"/>
    <property type="project" value="InterPro"/>
</dbReference>
<protein>
    <submittedName>
        <fullName evidence="4">Succinate-semialdehyde dehydrogenase/glutarate-semialdehyde dehydrogenase</fullName>
    </submittedName>
</protein>
<evidence type="ECO:0000256" key="2">
    <source>
        <dbReference type="ARBA" id="ARBA00023002"/>
    </source>
</evidence>
<dbReference type="InterPro" id="IPR016162">
    <property type="entry name" value="Ald_DH_N"/>
</dbReference>
<dbReference type="PROSITE" id="PS00070">
    <property type="entry name" value="ALDEHYDE_DEHYDR_CYS"/>
    <property type="match status" value="1"/>
</dbReference>
<dbReference type="Pfam" id="PF00171">
    <property type="entry name" value="Aldedh"/>
    <property type="match status" value="1"/>
</dbReference>
<dbReference type="CDD" id="cd07103">
    <property type="entry name" value="ALDH_F5_SSADH_GabD"/>
    <property type="match status" value="1"/>
</dbReference>
<accession>A0A4R2AVS2</accession>
<dbReference type="Gene3D" id="3.40.605.10">
    <property type="entry name" value="Aldehyde Dehydrogenase, Chain A, domain 1"/>
    <property type="match status" value="1"/>
</dbReference>
<dbReference type="InterPro" id="IPR016163">
    <property type="entry name" value="Ald_DH_C"/>
</dbReference>
<evidence type="ECO:0000259" key="3">
    <source>
        <dbReference type="Pfam" id="PF00171"/>
    </source>
</evidence>
<dbReference type="SUPFAM" id="SSF53720">
    <property type="entry name" value="ALDH-like"/>
    <property type="match status" value="1"/>
</dbReference>
<organism evidence="4 5">
    <name type="scientific">Sinorhizobium americanum</name>
    <dbReference type="NCBI Taxonomy" id="194963"/>
    <lineage>
        <taxon>Bacteria</taxon>
        <taxon>Pseudomonadati</taxon>
        <taxon>Pseudomonadota</taxon>
        <taxon>Alphaproteobacteria</taxon>
        <taxon>Hyphomicrobiales</taxon>
        <taxon>Rhizobiaceae</taxon>
        <taxon>Sinorhizobium/Ensifer group</taxon>
        <taxon>Sinorhizobium</taxon>
    </lineage>
</organism>
<dbReference type="InterPro" id="IPR016161">
    <property type="entry name" value="Ald_DH/histidinol_DH"/>
</dbReference>
<keyword evidence="2" id="KW-0560">Oxidoreductase</keyword>
<name>A0A4R2AVS2_9HYPH</name>
<dbReference type="EMBL" id="SLVU01000036">
    <property type="protein sequence ID" value="TCN17971.1"/>
    <property type="molecule type" value="Genomic_DNA"/>
</dbReference>
<dbReference type="RefSeq" id="WP_132081685.1">
    <property type="nucleotide sequence ID" value="NZ_SLVU01000036.1"/>
</dbReference>
<evidence type="ECO:0000313" key="4">
    <source>
        <dbReference type="EMBL" id="TCN17971.1"/>
    </source>
</evidence>
<dbReference type="PANTHER" id="PTHR43353:SF5">
    <property type="entry name" value="SUCCINATE-SEMIALDEHYDE DEHYDROGENASE, MITOCHONDRIAL"/>
    <property type="match status" value="1"/>
</dbReference>
<evidence type="ECO:0000256" key="1">
    <source>
        <dbReference type="ARBA" id="ARBA00009986"/>
    </source>
</evidence>
<sequence length="485" mass="51957">MSRHQLFIDGRWQDGTGESDILLINPATELPFGSVASAGVEQIDRALASAQRSFEAWRTMRPAKRAEILKDAALRFAELTGPDLEQVFTKQQGKTLAESRGELARAVEMFEWTAAQADHPFEVDYSLPNRKRVAYPKPIGVVAAFTPWNYPAVLIVRKVISGLAAGCTVVLKAAEEVPAPAIAIVRALQEAGVPDGAVNLLFGDPAAISDQLLSSPITRKMSFTGSTQVGKLLAEKASKNLIRSTLELGGHAPVLIFEDADIGAAAASIAEYKFECAGQSCNAPSRIYVQDRVFPQFLEALATETAKIKVGDGCDPTVTMGPLQHRRRLDAVKALFRDAVRRGAKVVTGGERESGPGYFFGPTLLTELADDAEILAQEPFGPILPLIQFSSTAEAIEKANRTPYGLAGYVFTKSEDLADEILTQLAVGYASVNCMSGVPADAPVGGVRDSGYGLEGGLRGIEEYLHPQLVTFVGGFDSAHPPERS</sequence>
<dbReference type="FunFam" id="3.40.605.10:FF:000063">
    <property type="entry name" value="Succinate-semialdehyde dehydrogenase, mitochondrial"/>
    <property type="match status" value="1"/>
</dbReference>
<dbReference type="AlphaFoldDB" id="A0A4R2AVS2"/>
<comment type="caution">
    <text evidence="4">The sequence shown here is derived from an EMBL/GenBank/DDBJ whole genome shotgun (WGS) entry which is preliminary data.</text>
</comment>
<dbReference type="Gene3D" id="3.40.309.10">
    <property type="entry name" value="Aldehyde Dehydrogenase, Chain A, domain 2"/>
    <property type="match status" value="1"/>
</dbReference>
<dbReference type="InterPro" id="IPR050740">
    <property type="entry name" value="Aldehyde_DH_Superfamily"/>
</dbReference>
<feature type="domain" description="Aldehyde dehydrogenase" evidence="3">
    <location>
        <begin position="12"/>
        <end position="468"/>
    </location>
</feature>
<reference evidence="4 5" key="1">
    <citation type="submission" date="2019-03" db="EMBL/GenBank/DDBJ databases">
        <title>Genomic Encyclopedia of Type Strains, Phase IV (KMG-V): Genome sequencing to study the core and pangenomes of soil and plant-associated prokaryotes.</title>
        <authorList>
            <person name="Whitman W."/>
        </authorList>
    </citation>
    <scope>NUCLEOTIDE SEQUENCE [LARGE SCALE GENOMIC DNA]</scope>
    <source>
        <strain evidence="4 5">23C40</strain>
    </source>
</reference>
<dbReference type="PANTHER" id="PTHR43353">
    <property type="entry name" value="SUCCINATE-SEMIALDEHYDE DEHYDROGENASE, MITOCHONDRIAL"/>
    <property type="match status" value="1"/>
</dbReference>
<comment type="similarity">
    <text evidence="1">Belongs to the aldehyde dehydrogenase family.</text>
</comment>
<dbReference type="InterPro" id="IPR016160">
    <property type="entry name" value="Ald_DH_CS_CYS"/>
</dbReference>
<proteinExistence type="inferred from homology"/>
<gene>
    <name evidence="4" type="ORF">EV184_13618</name>
</gene>